<reference evidence="4" key="1">
    <citation type="submission" date="2018-08" db="EMBL/GenBank/DDBJ databases">
        <title>Mucilaginibacter sp. MYSH2.</title>
        <authorList>
            <person name="Seo T."/>
        </authorList>
    </citation>
    <scope>NUCLEOTIDE SEQUENCE [LARGE SCALE GENOMIC DNA]</scope>
    <source>
        <strain evidence="4">KIRAN</strain>
    </source>
</reference>
<organism evidence="3 4">
    <name type="scientific">Pontibacter oryzae</name>
    <dbReference type="NCBI Taxonomy" id="2304593"/>
    <lineage>
        <taxon>Bacteria</taxon>
        <taxon>Pseudomonadati</taxon>
        <taxon>Bacteroidota</taxon>
        <taxon>Cytophagia</taxon>
        <taxon>Cytophagales</taxon>
        <taxon>Hymenobacteraceae</taxon>
        <taxon>Pontibacter</taxon>
    </lineage>
</organism>
<dbReference type="AlphaFoldDB" id="A0A399RYD7"/>
<dbReference type="EMBL" id="QWGE01000005">
    <property type="protein sequence ID" value="RIJ34415.1"/>
    <property type="molecule type" value="Genomic_DNA"/>
</dbReference>
<dbReference type="InterPro" id="IPR021255">
    <property type="entry name" value="DUF2807"/>
</dbReference>
<comment type="caution">
    <text evidence="3">The sequence shown here is derived from an EMBL/GenBank/DDBJ whole genome shotgun (WGS) entry which is preliminary data.</text>
</comment>
<proteinExistence type="predicted"/>
<dbReference type="PROSITE" id="PS51257">
    <property type="entry name" value="PROKAR_LIPOPROTEIN"/>
    <property type="match status" value="1"/>
</dbReference>
<dbReference type="PANTHER" id="PTHR39200">
    <property type="entry name" value="HYPOTHETICAL EXPORTED PROTEIN"/>
    <property type="match status" value="1"/>
</dbReference>
<protein>
    <submittedName>
        <fullName evidence="3">DUF2807 domain-containing protein</fullName>
    </submittedName>
</protein>
<dbReference type="PANTHER" id="PTHR39200:SF1">
    <property type="entry name" value="AUTO-TRANSPORTER ADHESIN HEAD GIN DOMAIN-CONTAINING PROTEIN-RELATED"/>
    <property type="match status" value="1"/>
</dbReference>
<dbReference type="Proteomes" id="UP000266005">
    <property type="component" value="Unassembled WGS sequence"/>
</dbReference>
<gene>
    <name evidence="3" type="ORF">D1627_15985</name>
</gene>
<dbReference type="RefSeq" id="WP_119433275.1">
    <property type="nucleotide sequence ID" value="NZ_QWGE01000005.1"/>
</dbReference>
<evidence type="ECO:0000259" key="2">
    <source>
        <dbReference type="Pfam" id="PF10988"/>
    </source>
</evidence>
<name>A0A399RYD7_9BACT</name>
<keyword evidence="4" id="KW-1185">Reference proteome</keyword>
<feature type="chain" id="PRO_5017386201" evidence="1">
    <location>
        <begin position="20"/>
        <end position="239"/>
    </location>
</feature>
<dbReference type="Gene3D" id="2.160.20.120">
    <property type="match status" value="1"/>
</dbReference>
<evidence type="ECO:0000313" key="4">
    <source>
        <dbReference type="Proteomes" id="UP000266005"/>
    </source>
</evidence>
<dbReference type="OrthoDB" id="1442792at2"/>
<accession>A0A399RYD7</accession>
<evidence type="ECO:0000256" key="1">
    <source>
        <dbReference type="SAM" id="SignalP"/>
    </source>
</evidence>
<feature type="signal peptide" evidence="1">
    <location>
        <begin position="1"/>
        <end position="19"/>
    </location>
</feature>
<feature type="domain" description="Putative auto-transporter adhesin head GIN" evidence="2">
    <location>
        <begin position="44"/>
        <end position="224"/>
    </location>
</feature>
<sequence length="239" mass="25237">MKIPKLPLALLFVSVAALLTSCDEDGFCLEGEGGLETRELELRDFNGVAVSGNHKVYISKGSRQRVEVSGQANVLDELEQGVENGVWDIEFDRCLRNHKQVEVYITLPELERVSVGGNGNLVVENVFETSSFDASVSGSGSIMLRVAAQDLEARISGSGTIRAAGVATNQDVSISGSGNYMAFDVDSREAKVSISGSGEAGLKVDAQLDVDISGSGKVYYQGSPAVNTSISGSGKVIKK</sequence>
<evidence type="ECO:0000313" key="3">
    <source>
        <dbReference type="EMBL" id="RIJ34415.1"/>
    </source>
</evidence>
<keyword evidence="1" id="KW-0732">Signal</keyword>
<dbReference type="Pfam" id="PF10988">
    <property type="entry name" value="DUF2807"/>
    <property type="match status" value="1"/>
</dbReference>